<evidence type="ECO:0000313" key="4">
    <source>
        <dbReference type="Proteomes" id="UP000012073"/>
    </source>
</evidence>
<dbReference type="OrthoDB" id="10391130at2759"/>
<protein>
    <submittedName>
        <fullName evidence="3">Uncharacterized protein</fullName>
    </submittedName>
</protein>
<evidence type="ECO:0000256" key="1">
    <source>
        <dbReference type="SAM" id="MobiDB-lite"/>
    </source>
</evidence>
<name>R7Q5F7_CHOCR</name>
<reference evidence="4" key="1">
    <citation type="journal article" date="2013" name="Proc. Natl. Acad. Sci. U.S.A.">
        <title>Genome structure and metabolic features in the red seaweed Chondrus crispus shed light on evolution of the Archaeplastida.</title>
        <authorList>
            <person name="Collen J."/>
            <person name="Porcel B."/>
            <person name="Carre W."/>
            <person name="Ball S.G."/>
            <person name="Chaparro C."/>
            <person name="Tonon T."/>
            <person name="Barbeyron T."/>
            <person name="Michel G."/>
            <person name="Noel B."/>
            <person name="Valentin K."/>
            <person name="Elias M."/>
            <person name="Artiguenave F."/>
            <person name="Arun A."/>
            <person name="Aury J.M."/>
            <person name="Barbosa-Neto J.F."/>
            <person name="Bothwell J.H."/>
            <person name="Bouget F.Y."/>
            <person name="Brillet L."/>
            <person name="Cabello-Hurtado F."/>
            <person name="Capella-Gutierrez S."/>
            <person name="Charrier B."/>
            <person name="Cladiere L."/>
            <person name="Cock J.M."/>
            <person name="Coelho S.M."/>
            <person name="Colleoni C."/>
            <person name="Czjzek M."/>
            <person name="Da Silva C."/>
            <person name="Delage L."/>
            <person name="Denoeud F."/>
            <person name="Deschamps P."/>
            <person name="Dittami S.M."/>
            <person name="Gabaldon T."/>
            <person name="Gachon C.M."/>
            <person name="Groisillier A."/>
            <person name="Herve C."/>
            <person name="Jabbari K."/>
            <person name="Katinka M."/>
            <person name="Kloareg B."/>
            <person name="Kowalczyk N."/>
            <person name="Labadie K."/>
            <person name="Leblanc C."/>
            <person name="Lopez P.J."/>
            <person name="McLachlan D.H."/>
            <person name="Meslet-Cladiere L."/>
            <person name="Moustafa A."/>
            <person name="Nehr Z."/>
            <person name="Nyvall Collen P."/>
            <person name="Panaud O."/>
            <person name="Partensky F."/>
            <person name="Poulain J."/>
            <person name="Rensing S.A."/>
            <person name="Rousvoal S."/>
            <person name="Samson G."/>
            <person name="Symeonidi A."/>
            <person name="Weissenbach J."/>
            <person name="Zambounis A."/>
            <person name="Wincker P."/>
            <person name="Boyen C."/>
        </authorList>
    </citation>
    <scope>NUCLEOTIDE SEQUENCE [LARGE SCALE GENOMIC DNA]</scope>
    <source>
        <strain evidence="4">cv. Stackhouse</strain>
    </source>
</reference>
<dbReference type="Gramene" id="CDF32601">
    <property type="protein sequence ID" value="CDF32601"/>
    <property type="gene ID" value="CHC_T00008212001"/>
</dbReference>
<dbReference type="GeneID" id="17320088"/>
<feature type="transmembrane region" description="Helical" evidence="2">
    <location>
        <begin position="70"/>
        <end position="97"/>
    </location>
</feature>
<dbReference type="RefSeq" id="XP_005712372.1">
    <property type="nucleotide sequence ID" value="XM_005712315.1"/>
</dbReference>
<dbReference type="Proteomes" id="UP000012073">
    <property type="component" value="Unassembled WGS sequence"/>
</dbReference>
<accession>R7Q5F7</accession>
<feature type="compositionally biased region" description="Pro residues" evidence="1">
    <location>
        <begin position="1"/>
        <end position="10"/>
    </location>
</feature>
<organism evidence="3 4">
    <name type="scientific">Chondrus crispus</name>
    <name type="common">Carrageen Irish moss</name>
    <name type="synonym">Polymorpha crispa</name>
    <dbReference type="NCBI Taxonomy" id="2769"/>
    <lineage>
        <taxon>Eukaryota</taxon>
        <taxon>Rhodophyta</taxon>
        <taxon>Florideophyceae</taxon>
        <taxon>Rhodymeniophycidae</taxon>
        <taxon>Gigartinales</taxon>
        <taxon>Gigartinaceae</taxon>
        <taxon>Chondrus</taxon>
    </lineage>
</organism>
<keyword evidence="2" id="KW-0812">Transmembrane</keyword>
<evidence type="ECO:0000313" key="3">
    <source>
        <dbReference type="EMBL" id="CDF32601.1"/>
    </source>
</evidence>
<gene>
    <name evidence="3" type="ORF">CHC_T00008212001</name>
</gene>
<keyword evidence="2" id="KW-0472">Membrane</keyword>
<dbReference type="AlphaFoldDB" id="R7Q5F7"/>
<proteinExistence type="predicted"/>
<keyword evidence="2" id="KW-1133">Transmembrane helix</keyword>
<dbReference type="KEGG" id="ccp:CHC_T00008212001"/>
<dbReference type="EMBL" id="HG001524">
    <property type="protein sequence ID" value="CDF32601.1"/>
    <property type="molecule type" value="Genomic_DNA"/>
</dbReference>
<keyword evidence="4" id="KW-1185">Reference proteome</keyword>
<feature type="transmembrane region" description="Helical" evidence="2">
    <location>
        <begin position="143"/>
        <end position="164"/>
    </location>
</feature>
<sequence length="233" mass="25332">MDKVPVPPRSPASDAVTPSAETTPLISPAPPLADHPGAPDSAPSDAGIFDRFLTRVHAFFSRFCHSLGAFFLRALSTLMLLAGVVASVVVQMLAYYYTGVLNPWVFLACLLFAPTLAAVTVIRAELNFSGPSRSGAGPRMSQYVTLAYLVITVFAVASLMQPVVMHGENKIPGKSMWTALGGVALFYYSMLVSEVLYAVALNIDRAKERDDELLRRDRDDPFWLSSYNATRQA</sequence>
<feature type="region of interest" description="Disordered" evidence="1">
    <location>
        <begin position="1"/>
        <end position="42"/>
    </location>
</feature>
<feature type="transmembrane region" description="Helical" evidence="2">
    <location>
        <begin position="176"/>
        <end position="199"/>
    </location>
</feature>
<feature type="transmembrane region" description="Helical" evidence="2">
    <location>
        <begin position="103"/>
        <end position="122"/>
    </location>
</feature>
<evidence type="ECO:0000256" key="2">
    <source>
        <dbReference type="SAM" id="Phobius"/>
    </source>
</evidence>